<dbReference type="GO" id="GO:0005846">
    <property type="term" value="C:nuclear cap binding complex"/>
    <property type="evidence" value="ECO:0007669"/>
    <property type="project" value="InterPro"/>
</dbReference>
<evidence type="ECO:0000313" key="3">
    <source>
        <dbReference type="EMBL" id="CEL70907.1"/>
    </source>
</evidence>
<accession>A0A0F7US62</accession>
<dbReference type="EMBL" id="LN714487">
    <property type="protein sequence ID" value="CEL70907.1"/>
    <property type="molecule type" value="Genomic_DNA"/>
</dbReference>
<feature type="domain" description="MIF4G-like type 2" evidence="2">
    <location>
        <begin position="942"/>
        <end position="1099"/>
    </location>
</feature>
<sequence length="1248" mass="138124">MDFAGTPPVDEEADPTNCLSEVAETVGRGDPAEPSHAEEQGGAAPEEKGEDALEAEGAATAESREPGQGGEERGPWAHIFRRGGAERRRGAPRGGSHPYARRQRGDGSGHVNRRRSDRDLPPWSQSRGPSGGRGRAGGSRDPREGREAPLSVKEKRWVCVRTLFVTIGDDVALIPQQIQKLARESENAIVQEREEDREREERKLKLKQQAERRDVDGDFGAIDELKNPGDAGHREELDADGAVESQGDSANRGNAAGAEEKNEQNLEDRLVELLVDCASLLPLKVGIYSCVVGLWFKKTRLRPLCLRIVERSFERFEEAVKKGNFLDAKLLLRFFVALAGSFVVSAESVFETMTALLSLTAELTPSAATEQLLLLTLAALPWLSSRSWETHRRAVEELLALAHQMSPASPEALLLRHATLPIRVSAGGVLGGDEADSAILASLGLDKNRVQSLLEALGSMEQVQWKSKATLRFYQSADLFPLLKPPSEAAAALAPACSLPALTLTLDDLRQIRALPVASVIRLPVSIEKVDVPLSPHDRWILEDHFLTILHNFRDNVTLCAEALLRVPVDHDQFDYVLVECLFSAMLRLPRAPLATDVEDTSFFVTRVFQRVCQMQNSLVGVVEAGLTSLLKHAAHLDFQSMRVLADFFAYWLNLWEGRMSLLEDWLSLSIPPACVKVFVRHAFEKAFRFRYRPNLLELLPDCVLPYIPPEPTPACPYTAEPPQQNLPLPGAPPPPPAAELPLTVTSYPGHLEFLEVQKLLLFSFRKREGAGPTHARALGAGGRGVRDGGAARRPARGDADEETEEDSKPDGEEGHEEGGDGAMNEAHDDEEAGQGGEGEKEREETEGGKRDWMQYGLARLLRSRLHHKTWRKRDPHAFSSSDSAEDHDAAVDASKRGTGEDQDGEEEPKASKGGEGEAFREGAFPYEDDDDGHVWSLTDLAQVLVFALLARGLKTLTHSERLVENYFPVFRFLKEGATQKALREMQPAALKARGDTREECGEESDVEMDDEEEDEDPADEEGLTKAERRAQEVEEAFLKAVFDFWKHSRQKTVLTVRHFERFGVVSKEGVIRFVFESLSPGDRDDSRVMELFDLLAQLSIQDFDVKKETALQLKDACGEDAEKIAEAAQAATAAAEALEGVHTLLHFILIGFMRELLREEQDARRLTLRARLLYLARDYGKFIDVPRLQGQIGDSMTDELNQLLTVSSQVQTQIFFLDREPGGLLGPLGDLEETREAFHAKGGENGV</sequence>
<feature type="compositionally biased region" description="Basic and acidic residues" evidence="1">
    <location>
        <begin position="138"/>
        <end position="152"/>
    </location>
</feature>
<dbReference type="Pfam" id="PF09090">
    <property type="entry name" value="MIF4G_like_2"/>
    <property type="match status" value="1"/>
</dbReference>
<feature type="compositionally biased region" description="Basic and acidic residues" evidence="1">
    <location>
        <begin position="885"/>
        <end position="900"/>
    </location>
</feature>
<feature type="region of interest" description="Disordered" evidence="1">
    <location>
        <begin position="772"/>
        <end position="852"/>
    </location>
</feature>
<feature type="region of interest" description="Disordered" evidence="1">
    <location>
        <begin position="241"/>
        <end position="263"/>
    </location>
</feature>
<feature type="region of interest" description="Disordered" evidence="1">
    <location>
        <begin position="989"/>
        <end position="1024"/>
    </location>
</feature>
<dbReference type="GO" id="GO:0000339">
    <property type="term" value="F:RNA cap binding"/>
    <property type="evidence" value="ECO:0007669"/>
    <property type="project" value="InterPro"/>
</dbReference>
<dbReference type="AlphaFoldDB" id="A0A0F7US62"/>
<feature type="compositionally biased region" description="Basic and acidic residues" evidence="1">
    <location>
        <begin position="807"/>
        <end position="819"/>
    </location>
</feature>
<evidence type="ECO:0000256" key="1">
    <source>
        <dbReference type="SAM" id="MobiDB-lite"/>
    </source>
</evidence>
<feature type="compositionally biased region" description="Basic and acidic residues" evidence="1">
    <location>
        <begin position="62"/>
        <end position="75"/>
    </location>
</feature>
<dbReference type="GO" id="GO:0000184">
    <property type="term" value="P:nuclear-transcribed mRNA catabolic process, nonsense-mediated decay"/>
    <property type="evidence" value="ECO:0007669"/>
    <property type="project" value="TreeGrafter"/>
</dbReference>
<protein>
    <submittedName>
        <fullName evidence="3">Nuclear cap binding protein, putative</fullName>
    </submittedName>
</protein>
<dbReference type="PANTHER" id="PTHR12412">
    <property type="entry name" value="CAP BINDING PROTEIN"/>
    <property type="match status" value="1"/>
</dbReference>
<feature type="compositionally biased region" description="Basic and acidic residues" evidence="1">
    <location>
        <begin position="838"/>
        <end position="852"/>
    </location>
</feature>
<dbReference type="InterPro" id="IPR016024">
    <property type="entry name" value="ARM-type_fold"/>
</dbReference>
<gene>
    <name evidence="3" type="ORF">BN1204_065770</name>
</gene>
<dbReference type="PANTHER" id="PTHR12412:SF2">
    <property type="entry name" value="NUCLEAR CAP-BINDING PROTEIN SUBUNIT 1"/>
    <property type="match status" value="1"/>
</dbReference>
<dbReference type="GO" id="GO:0005634">
    <property type="term" value="C:nucleus"/>
    <property type="evidence" value="ECO:0007669"/>
    <property type="project" value="TreeGrafter"/>
</dbReference>
<feature type="region of interest" description="Disordered" evidence="1">
    <location>
        <begin position="870"/>
        <end position="927"/>
    </location>
</feature>
<feature type="region of interest" description="Disordered" evidence="1">
    <location>
        <begin position="192"/>
        <end position="211"/>
    </location>
</feature>
<feature type="compositionally biased region" description="Basic and acidic residues" evidence="1">
    <location>
        <begin position="30"/>
        <end position="51"/>
    </location>
</feature>
<dbReference type="InterPro" id="IPR027159">
    <property type="entry name" value="CBP80"/>
</dbReference>
<feature type="compositionally biased region" description="Acidic residues" evidence="1">
    <location>
        <begin position="1001"/>
        <end position="1022"/>
    </location>
</feature>
<feature type="region of interest" description="Disordered" evidence="1">
    <location>
        <begin position="1"/>
        <end position="152"/>
    </location>
</feature>
<dbReference type="InterPro" id="IPR015174">
    <property type="entry name" value="MIF4G-like_typ-2"/>
</dbReference>
<feature type="compositionally biased region" description="Basic and acidic residues" evidence="1">
    <location>
        <begin position="908"/>
        <end position="921"/>
    </location>
</feature>
<feature type="region of interest" description="Disordered" evidence="1">
    <location>
        <begin position="715"/>
        <end position="738"/>
    </location>
</feature>
<feature type="compositionally biased region" description="Basic and acidic residues" evidence="1">
    <location>
        <begin position="785"/>
        <end position="799"/>
    </location>
</feature>
<proteinExistence type="predicted"/>
<dbReference type="GO" id="GO:0003729">
    <property type="term" value="F:mRNA binding"/>
    <property type="evidence" value="ECO:0007669"/>
    <property type="project" value="TreeGrafter"/>
</dbReference>
<reference evidence="3" key="1">
    <citation type="journal article" date="2015" name="PLoS ONE">
        <title>Comprehensive Evaluation of Toxoplasma gondii VEG and Neospora caninum LIV Genomes with Tachyzoite Stage Transcriptome and Proteome Defines Novel Transcript Features.</title>
        <authorList>
            <person name="Ramaprasad A."/>
            <person name="Mourier T."/>
            <person name="Naeem R."/>
            <person name="Malas T.B."/>
            <person name="Moussa E."/>
            <person name="Panigrahi A."/>
            <person name="Vermont S.J."/>
            <person name="Otto T.D."/>
            <person name="Wastling J."/>
            <person name="Pain A."/>
        </authorList>
    </citation>
    <scope>NUCLEOTIDE SEQUENCE</scope>
    <source>
        <strain evidence="3">Liverpool</strain>
    </source>
</reference>
<dbReference type="Gene3D" id="1.25.40.180">
    <property type="match status" value="3"/>
</dbReference>
<evidence type="ECO:0000259" key="2">
    <source>
        <dbReference type="Pfam" id="PF09090"/>
    </source>
</evidence>
<dbReference type="SUPFAM" id="SSF48371">
    <property type="entry name" value="ARM repeat"/>
    <property type="match status" value="3"/>
</dbReference>
<name>A0A0F7US62_NEOCL</name>
<organism evidence="3">
    <name type="scientific">Neospora caninum (strain Liverpool)</name>
    <dbReference type="NCBI Taxonomy" id="572307"/>
    <lineage>
        <taxon>Eukaryota</taxon>
        <taxon>Sar</taxon>
        <taxon>Alveolata</taxon>
        <taxon>Apicomplexa</taxon>
        <taxon>Conoidasida</taxon>
        <taxon>Coccidia</taxon>
        <taxon>Eucoccidiorida</taxon>
        <taxon>Eimeriorina</taxon>
        <taxon>Sarcocystidae</taxon>
        <taxon>Neospora</taxon>
    </lineage>
</organism>
<dbReference type="GO" id="GO:0006406">
    <property type="term" value="P:mRNA export from nucleus"/>
    <property type="evidence" value="ECO:0007669"/>
    <property type="project" value="InterPro"/>
</dbReference>